<name>A0A1M5SGR1_9BACT</name>
<dbReference type="Gene3D" id="2.40.170.20">
    <property type="entry name" value="TonB-dependent receptor, beta-barrel domain"/>
    <property type="match status" value="1"/>
</dbReference>
<comment type="similarity">
    <text evidence="8 9">Belongs to the TonB-dependent receptor family.</text>
</comment>
<evidence type="ECO:0000256" key="5">
    <source>
        <dbReference type="ARBA" id="ARBA00023077"/>
    </source>
</evidence>
<dbReference type="Pfam" id="PF07715">
    <property type="entry name" value="Plug"/>
    <property type="match status" value="1"/>
</dbReference>
<dbReference type="SUPFAM" id="SSF56935">
    <property type="entry name" value="Porins"/>
    <property type="match status" value="1"/>
</dbReference>
<dbReference type="Pfam" id="PF13715">
    <property type="entry name" value="CarbopepD_reg_2"/>
    <property type="match status" value="1"/>
</dbReference>
<dbReference type="PROSITE" id="PS52016">
    <property type="entry name" value="TONB_DEPENDENT_REC_3"/>
    <property type="match status" value="1"/>
</dbReference>
<keyword evidence="6 8" id="KW-0472">Membrane</keyword>
<protein>
    <submittedName>
        <fullName evidence="13">TonB-linked outer membrane protein, SusC/RagA family</fullName>
    </submittedName>
</protein>
<evidence type="ECO:0000259" key="11">
    <source>
        <dbReference type="Pfam" id="PF00593"/>
    </source>
</evidence>
<dbReference type="Gene3D" id="2.60.40.1120">
    <property type="entry name" value="Carboxypeptidase-like, regulatory domain"/>
    <property type="match status" value="1"/>
</dbReference>
<dbReference type="NCBIfam" id="TIGR04056">
    <property type="entry name" value="OMP_RagA_SusC"/>
    <property type="match status" value="1"/>
</dbReference>
<evidence type="ECO:0000313" key="13">
    <source>
        <dbReference type="EMBL" id="SHH37706.1"/>
    </source>
</evidence>
<evidence type="ECO:0000256" key="2">
    <source>
        <dbReference type="ARBA" id="ARBA00022448"/>
    </source>
</evidence>
<comment type="subcellular location">
    <subcellularLocation>
        <location evidence="1 8">Cell outer membrane</location>
        <topology evidence="1 8">Multi-pass membrane protein</topology>
    </subcellularLocation>
</comment>
<evidence type="ECO:0000256" key="3">
    <source>
        <dbReference type="ARBA" id="ARBA00022452"/>
    </source>
</evidence>
<dbReference type="SUPFAM" id="SSF49464">
    <property type="entry name" value="Carboxypeptidase regulatory domain-like"/>
    <property type="match status" value="1"/>
</dbReference>
<keyword evidence="7 8" id="KW-0998">Cell outer membrane</keyword>
<keyword evidence="3 8" id="KW-1134">Transmembrane beta strand</keyword>
<evidence type="ECO:0000256" key="1">
    <source>
        <dbReference type="ARBA" id="ARBA00004571"/>
    </source>
</evidence>
<sequence>MKRILLATSFVLLSLGSALAQEVIKGSVKDEDGGPLPGSSVYIKGTTNSVLADANGEFSLKAGKQFPFTLTVNLVGYKAQDVDIYELPEEPLDVTLKIDNVLDEVVVVGYGELRRKDITGSVASVPVELKAQPVSSPERLLQGATAGVTVTQTTGQPGGGVSVQVRGNNSITAASDPLYVIDGFPINNDYSVTDAGVVDGPKLNPLSFLTPNDIADIEVLKDASATAIYGSRGANGVIMVTTKKGSKTDRSSIVYDGYYGVQDVIRTVPVLNARQWWELRKEAYVNTPNGKAPTLPAAGAFKYDTIGEGTDWQKAAFTQAAVQSHSLSIYTGSERTALAISGNYFNQDGVLKNTGFKRYAMRFSIDHEVNEKFRITSYVTAAQTLGKIAPNAIVPNLLLTSPAIPVYDTLGNFVKNTSTDSPLQNPINSLLNQVNESRTSRLLANVAGEYKLIDGLALKVLLGTDIVYNRQNRYLPNSTYEGNPSGGVGTGGIATIGSQFTTSWLNENTLTYSKVFNDKHNLNVVAGFTAQASKTQGEIASAAVFAFDDLTYNALQNGTGARTPSSSSVNWQLASFLGRVNYVYNEKYLLTATLRADGSSRFGSGNKWGYFPSAALGWNVNEEEFLKDIRQISFLKLRVSVGTTGNQGIPPYSSLGQIAPNRYNFSNTTVQGYAPLSVNNPSLGWEKTFQTNVGFDLGLFNNRVNLIVDAYNKKTTDLLLNAAVPGTSGLSYYDPNTNPSQQSTVYQNIGEVSNKGIEVALNTQNVVTNNFHWNSIFVFSKNVNKIVSLGPGVDRIIPTISQPSVLQVGAPVGSFYVYQTDGIIQAEEAGASALTPQANKSAGGQKYKDISGPNGVPDGVITQAYDRVLIKNQPGTNFGFTNTASYKTSFGDFDLTVFFQSNVGGKLYNNNRATLELGTGYYNGSTEMLNRYTPSNTNTDVKEAYQDPAVTISDRFIEDASYLRLKNLTIGYTLPTTWTSRIHIQRLRIYGSAQNIATWTNYTGYDPEASFSGQSLVNRGIDNGVYPNSKTILGGISLTF</sequence>
<organism evidence="13 14">
    <name type="scientific">Chryseolinea serpens</name>
    <dbReference type="NCBI Taxonomy" id="947013"/>
    <lineage>
        <taxon>Bacteria</taxon>
        <taxon>Pseudomonadati</taxon>
        <taxon>Bacteroidota</taxon>
        <taxon>Cytophagia</taxon>
        <taxon>Cytophagales</taxon>
        <taxon>Fulvivirgaceae</taxon>
        <taxon>Chryseolinea</taxon>
    </lineage>
</organism>
<evidence type="ECO:0000256" key="10">
    <source>
        <dbReference type="SAM" id="SignalP"/>
    </source>
</evidence>
<dbReference type="RefSeq" id="WP_073137154.1">
    <property type="nucleotide sequence ID" value="NZ_FQWQ01000002.1"/>
</dbReference>
<feature type="domain" description="TonB-dependent receptor-like beta-barrel" evidence="11">
    <location>
        <begin position="428"/>
        <end position="776"/>
    </location>
</feature>
<evidence type="ECO:0000256" key="8">
    <source>
        <dbReference type="PROSITE-ProRule" id="PRU01360"/>
    </source>
</evidence>
<feature type="signal peptide" evidence="10">
    <location>
        <begin position="1"/>
        <end position="20"/>
    </location>
</feature>
<accession>A0A1M5SGR1</accession>
<dbReference type="AlphaFoldDB" id="A0A1M5SGR1"/>
<evidence type="ECO:0000313" key="14">
    <source>
        <dbReference type="Proteomes" id="UP000184212"/>
    </source>
</evidence>
<dbReference type="Proteomes" id="UP000184212">
    <property type="component" value="Unassembled WGS sequence"/>
</dbReference>
<evidence type="ECO:0000256" key="9">
    <source>
        <dbReference type="RuleBase" id="RU003357"/>
    </source>
</evidence>
<dbReference type="InterPro" id="IPR023996">
    <property type="entry name" value="TonB-dep_OMP_SusC/RagA"/>
</dbReference>
<dbReference type="InterPro" id="IPR037066">
    <property type="entry name" value="Plug_dom_sf"/>
</dbReference>
<evidence type="ECO:0000256" key="4">
    <source>
        <dbReference type="ARBA" id="ARBA00022692"/>
    </source>
</evidence>
<reference evidence="13 14" key="1">
    <citation type="submission" date="2016-11" db="EMBL/GenBank/DDBJ databases">
        <authorList>
            <person name="Jaros S."/>
            <person name="Januszkiewicz K."/>
            <person name="Wedrychowicz H."/>
        </authorList>
    </citation>
    <scope>NUCLEOTIDE SEQUENCE [LARGE SCALE GENOMIC DNA]</scope>
    <source>
        <strain evidence="13 14">DSM 24574</strain>
    </source>
</reference>
<dbReference type="STRING" id="947013.SAMN04488109_3925"/>
<evidence type="ECO:0000256" key="6">
    <source>
        <dbReference type="ARBA" id="ARBA00023136"/>
    </source>
</evidence>
<dbReference type="OrthoDB" id="9768177at2"/>
<evidence type="ECO:0000256" key="7">
    <source>
        <dbReference type="ARBA" id="ARBA00023237"/>
    </source>
</evidence>
<dbReference type="InterPro" id="IPR023997">
    <property type="entry name" value="TonB-dep_OMP_SusC/RagA_CS"/>
</dbReference>
<dbReference type="EMBL" id="FQWQ01000002">
    <property type="protein sequence ID" value="SHH37706.1"/>
    <property type="molecule type" value="Genomic_DNA"/>
</dbReference>
<dbReference type="InterPro" id="IPR008969">
    <property type="entry name" value="CarboxyPept-like_regulatory"/>
</dbReference>
<proteinExistence type="inferred from homology"/>
<dbReference type="NCBIfam" id="TIGR04057">
    <property type="entry name" value="SusC_RagA_signa"/>
    <property type="match status" value="1"/>
</dbReference>
<keyword evidence="4 8" id="KW-0812">Transmembrane</keyword>
<dbReference type="Pfam" id="PF00593">
    <property type="entry name" value="TonB_dep_Rec_b-barrel"/>
    <property type="match status" value="1"/>
</dbReference>
<dbReference type="InterPro" id="IPR000531">
    <property type="entry name" value="Beta-barrel_TonB"/>
</dbReference>
<dbReference type="Gene3D" id="2.170.130.10">
    <property type="entry name" value="TonB-dependent receptor, plug domain"/>
    <property type="match status" value="1"/>
</dbReference>
<keyword evidence="10" id="KW-0732">Signal</keyword>
<dbReference type="InterPro" id="IPR012910">
    <property type="entry name" value="Plug_dom"/>
</dbReference>
<dbReference type="InterPro" id="IPR039426">
    <property type="entry name" value="TonB-dep_rcpt-like"/>
</dbReference>
<dbReference type="InterPro" id="IPR036942">
    <property type="entry name" value="Beta-barrel_TonB_sf"/>
</dbReference>
<keyword evidence="2 8" id="KW-0813">Transport</keyword>
<evidence type="ECO:0000259" key="12">
    <source>
        <dbReference type="Pfam" id="PF07715"/>
    </source>
</evidence>
<feature type="chain" id="PRO_5012544993" evidence="10">
    <location>
        <begin position="21"/>
        <end position="1040"/>
    </location>
</feature>
<feature type="domain" description="TonB-dependent receptor plug" evidence="12">
    <location>
        <begin position="116"/>
        <end position="237"/>
    </location>
</feature>
<dbReference type="GO" id="GO:0009279">
    <property type="term" value="C:cell outer membrane"/>
    <property type="evidence" value="ECO:0007669"/>
    <property type="project" value="UniProtKB-SubCell"/>
</dbReference>
<keyword evidence="5 9" id="KW-0798">TonB box</keyword>
<gene>
    <name evidence="13" type="ORF">SAMN04488109_3925</name>
</gene>
<keyword evidence="14" id="KW-1185">Reference proteome</keyword>